<evidence type="ECO:0000313" key="8">
    <source>
        <dbReference type="EMBL" id="VGO12477.1"/>
    </source>
</evidence>
<keyword evidence="3 7" id="KW-0456">Lyase</keyword>
<accession>A0A6C2TY08</accession>
<dbReference type="Pfam" id="PF01791">
    <property type="entry name" value="DeoC"/>
    <property type="match status" value="1"/>
</dbReference>
<evidence type="ECO:0000256" key="2">
    <source>
        <dbReference type="ARBA" id="ARBA00022490"/>
    </source>
</evidence>
<comment type="pathway">
    <text evidence="7">Carbohydrate degradation; 2-deoxy-D-ribose 1-phosphate degradation; D-glyceraldehyde 3-phosphate and acetaldehyde from 2-deoxy-alpha-D-ribose 1-phosphate: step 2/2.</text>
</comment>
<comment type="subcellular location">
    <subcellularLocation>
        <location evidence="7">Cytoplasm</location>
    </subcellularLocation>
</comment>
<dbReference type="PIRSF" id="PIRSF001357">
    <property type="entry name" value="DeoC"/>
    <property type="match status" value="1"/>
</dbReference>
<dbReference type="InterPro" id="IPR028581">
    <property type="entry name" value="DeoC_typeI"/>
</dbReference>
<dbReference type="UniPathway" id="UPA00002">
    <property type="reaction ID" value="UER00468"/>
</dbReference>
<dbReference type="Gene3D" id="3.20.20.70">
    <property type="entry name" value="Aldolase class I"/>
    <property type="match status" value="1"/>
</dbReference>
<dbReference type="PANTHER" id="PTHR10889">
    <property type="entry name" value="DEOXYRIBOSE-PHOSPHATE ALDOLASE"/>
    <property type="match status" value="1"/>
</dbReference>
<dbReference type="PANTHER" id="PTHR10889:SF1">
    <property type="entry name" value="DEOXYRIBOSE-PHOSPHATE ALDOLASE"/>
    <property type="match status" value="1"/>
</dbReference>
<proteinExistence type="inferred from homology"/>
<evidence type="ECO:0000256" key="6">
    <source>
        <dbReference type="ARBA" id="ARBA00056337"/>
    </source>
</evidence>
<reference evidence="8 9" key="1">
    <citation type="submission" date="2019-04" db="EMBL/GenBank/DDBJ databases">
        <authorList>
            <person name="Van Vliet M D."/>
        </authorList>
    </citation>
    <scope>NUCLEOTIDE SEQUENCE [LARGE SCALE GENOMIC DNA]</scope>
    <source>
        <strain evidence="8 9">F1</strain>
    </source>
</reference>
<dbReference type="EMBL" id="CAAHFG010000001">
    <property type="protein sequence ID" value="VGO12477.1"/>
    <property type="molecule type" value="Genomic_DNA"/>
</dbReference>
<dbReference type="InterPro" id="IPR013785">
    <property type="entry name" value="Aldolase_TIM"/>
</dbReference>
<feature type="active site" description="Schiff-base intermediate with acetaldehyde" evidence="7">
    <location>
        <position position="157"/>
    </location>
</feature>
<evidence type="ECO:0000256" key="5">
    <source>
        <dbReference type="ARBA" id="ARBA00048791"/>
    </source>
</evidence>
<evidence type="ECO:0000256" key="4">
    <source>
        <dbReference type="ARBA" id="ARBA00023270"/>
    </source>
</evidence>
<dbReference type="GO" id="GO:0016052">
    <property type="term" value="P:carbohydrate catabolic process"/>
    <property type="evidence" value="ECO:0007669"/>
    <property type="project" value="TreeGrafter"/>
</dbReference>
<dbReference type="Proteomes" id="UP000366872">
    <property type="component" value="Unassembled WGS sequence"/>
</dbReference>
<organism evidence="8 9">
    <name type="scientific">Pontiella desulfatans</name>
    <dbReference type="NCBI Taxonomy" id="2750659"/>
    <lineage>
        <taxon>Bacteria</taxon>
        <taxon>Pseudomonadati</taxon>
        <taxon>Kiritimatiellota</taxon>
        <taxon>Kiritimatiellia</taxon>
        <taxon>Kiritimatiellales</taxon>
        <taxon>Pontiellaceae</taxon>
        <taxon>Pontiella</taxon>
    </lineage>
</organism>
<dbReference type="RefSeq" id="WP_136078140.1">
    <property type="nucleotide sequence ID" value="NZ_CAAHFG010000001.1"/>
</dbReference>
<dbReference type="GO" id="GO:0005737">
    <property type="term" value="C:cytoplasm"/>
    <property type="evidence" value="ECO:0007669"/>
    <property type="project" value="UniProtKB-SubCell"/>
</dbReference>
<comment type="function">
    <text evidence="6 7">Catalyzes a reversible aldol reaction between acetaldehyde and D-glyceraldehyde 3-phosphate to generate 2-deoxy-D-ribose 5-phosphate.</text>
</comment>
<evidence type="ECO:0000256" key="1">
    <source>
        <dbReference type="ARBA" id="ARBA00010936"/>
    </source>
</evidence>
<dbReference type="FunFam" id="3.20.20.70:FF:000044">
    <property type="entry name" value="Deoxyribose-phosphate aldolase"/>
    <property type="match status" value="1"/>
</dbReference>
<dbReference type="CDD" id="cd00959">
    <property type="entry name" value="DeoC"/>
    <property type="match status" value="1"/>
</dbReference>
<dbReference type="EC" id="4.1.2.4" evidence="7"/>
<dbReference type="NCBIfam" id="TIGR00126">
    <property type="entry name" value="deoC"/>
    <property type="match status" value="1"/>
</dbReference>
<evidence type="ECO:0000313" key="9">
    <source>
        <dbReference type="Proteomes" id="UP000366872"/>
    </source>
</evidence>
<name>A0A6C2TY08_PONDE</name>
<evidence type="ECO:0000256" key="7">
    <source>
        <dbReference type="HAMAP-Rule" id="MF_00114"/>
    </source>
</evidence>
<feature type="active site" description="Proton donor/acceptor" evidence="7">
    <location>
        <position position="186"/>
    </location>
</feature>
<dbReference type="SUPFAM" id="SSF51569">
    <property type="entry name" value="Aldolase"/>
    <property type="match status" value="1"/>
</dbReference>
<keyword evidence="2 7" id="KW-0963">Cytoplasm</keyword>
<dbReference type="GO" id="GO:0009264">
    <property type="term" value="P:deoxyribonucleotide catabolic process"/>
    <property type="evidence" value="ECO:0007669"/>
    <property type="project" value="UniProtKB-UniRule"/>
</dbReference>
<sequence>MYTVEQVAATIDHAVLKPEQTEQDVRDNAGLCIERGVASMCVRPCDVKLAAGLLKDSPVLVSCVLSFPHGADATPVKAAQARQAIEDGVQEIDMVMNIGQFLSGNYDFVRDDIKAVVEVAHATGVIVKVIQESCYLTLEQVAKACELSFEAGADFVKTSTGFGSSSATLEIIDVMIKTVGGRMKIKASGGIRDWATAVAYLEQGVDRLGIGATATVLDGGISRCLKNK</sequence>
<keyword evidence="9" id="KW-1185">Reference proteome</keyword>
<dbReference type="AlphaFoldDB" id="A0A6C2TY08"/>
<dbReference type="SMART" id="SM01133">
    <property type="entry name" value="DeoC"/>
    <property type="match status" value="1"/>
</dbReference>
<keyword evidence="4 7" id="KW-0704">Schiff base</keyword>
<dbReference type="InterPro" id="IPR011343">
    <property type="entry name" value="DeoC"/>
</dbReference>
<feature type="active site" description="Proton donor/acceptor" evidence="7">
    <location>
        <position position="93"/>
    </location>
</feature>
<evidence type="ECO:0000256" key="3">
    <source>
        <dbReference type="ARBA" id="ARBA00023239"/>
    </source>
</evidence>
<dbReference type="GO" id="GO:0004139">
    <property type="term" value="F:deoxyribose-phosphate aldolase activity"/>
    <property type="evidence" value="ECO:0007669"/>
    <property type="project" value="UniProtKB-UniRule"/>
</dbReference>
<comment type="catalytic activity">
    <reaction evidence="5 7">
        <text>2-deoxy-D-ribose 5-phosphate = D-glyceraldehyde 3-phosphate + acetaldehyde</text>
        <dbReference type="Rhea" id="RHEA:12821"/>
        <dbReference type="ChEBI" id="CHEBI:15343"/>
        <dbReference type="ChEBI" id="CHEBI:59776"/>
        <dbReference type="ChEBI" id="CHEBI:62877"/>
        <dbReference type="EC" id="4.1.2.4"/>
    </reaction>
</comment>
<gene>
    <name evidence="7 8" type="primary">deoC</name>
    <name evidence="8" type="ORF">PDESU_01030</name>
</gene>
<dbReference type="HAMAP" id="MF_00114">
    <property type="entry name" value="DeoC_type1"/>
    <property type="match status" value="1"/>
</dbReference>
<dbReference type="InterPro" id="IPR002915">
    <property type="entry name" value="DeoC/FbaB/LacD_aldolase"/>
</dbReference>
<protein>
    <recommendedName>
        <fullName evidence="7">Deoxyribose-phosphate aldolase</fullName>
        <shortName evidence="7">DERA</shortName>
        <ecNumber evidence="7">4.1.2.4</ecNumber>
    </recommendedName>
    <alternativeName>
        <fullName evidence="7">2-deoxy-D-ribose 5-phosphate aldolase</fullName>
    </alternativeName>
    <alternativeName>
        <fullName evidence="7">Phosphodeoxyriboaldolase</fullName>
        <shortName evidence="7">Deoxyriboaldolase</shortName>
    </alternativeName>
</protein>
<comment type="similarity">
    <text evidence="1 7">Belongs to the DeoC/FbaB aldolase family. DeoC type 1 subfamily.</text>
</comment>
<dbReference type="GO" id="GO:0006018">
    <property type="term" value="P:2-deoxyribose 1-phosphate catabolic process"/>
    <property type="evidence" value="ECO:0007669"/>
    <property type="project" value="UniProtKB-UniRule"/>
</dbReference>